<keyword evidence="4" id="KW-1185">Reference proteome</keyword>
<organism evidence="1 3">
    <name type="scientific">Pseudomonas tohonis</name>
    <dbReference type="NCBI Taxonomy" id="2725477"/>
    <lineage>
        <taxon>Bacteria</taxon>
        <taxon>Pseudomonadati</taxon>
        <taxon>Pseudomonadota</taxon>
        <taxon>Gammaproteobacteria</taxon>
        <taxon>Pseudomonadales</taxon>
        <taxon>Pseudomonadaceae</taxon>
        <taxon>Pseudomonas</taxon>
    </lineage>
</organism>
<evidence type="ECO:0000313" key="1">
    <source>
        <dbReference type="EMBL" id="BCG24088.1"/>
    </source>
</evidence>
<dbReference type="Proteomes" id="UP000509383">
    <property type="component" value="Chromosome"/>
</dbReference>
<accession>A0A6J4E3P5</accession>
<name>A0A6J4E3P5_9PSED</name>
<dbReference type="Proteomes" id="UP001054892">
    <property type="component" value="Unassembled WGS sequence"/>
</dbReference>
<dbReference type="EMBL" id="BQKM01000020">
    <property type="protein sequence ID" value="GJN55623.1"/>
    <property type="molecule type" value="Genomic_DNA"/>
</dbReference>
<dbReference type="AlphaFoldDB" id="A0A6J4E3P5"/>
<gene>
    <name evidence="1" type="ORF">TUM18999_22790</name>
    <name evidence="2" type="ORF">TUM20286_53750</name>
</gene>
<protein>
    <submittedName>
        <fullName evidence="1">Uncharacterized protein</fullName>
    </submittedName>
</protein>
<sequence length="83" mass="9324">MITDMRLSENRPVNTRSKVMMAKPKAARGAMGNWRRNMGHFSGGAAVRTREARKKYRKPCGIRVNFTAALGFGAYGTEDFPWS</sequence>
<evidence type="ECO:0000313" key="4">
    <source>
        <dbReference type="Proteomes" id="UP001054892"/>
    </source>
</evidence>
<evidence type="ECO:0000313" key="3">
    <source>
        <dbReference type="Proteomes" id="UP000509383"/>
    </source>
</evidence>
<evidence type="ECO:0000313" key="2">
    <source>
        <dbReference type="EMBL" id="GJN55623.1"/>
    </source>
</evidence>
<proteinExistence type="predicted"/>
<dbReference type="EMBL" id="AP023189">
    <property type="protein sequence ID" value="BCG24088.1"/>
    <property type="molecule type" value="Genomic_DNA"/>
</dbReference>
<reference evidence="1 3" key="1">
    <citation type="submission" date="2020-05" db="EMBL/GenBank/DDBJ databases">
        <title>Characterization of novel class B3 metallo-beta-lactamase from novel Pseudomonas species.</title>
        <authorList>
            <person name="Yamada K."/>
            <person name="Aoki K."/>
            <person name="Ishii Y."/>
        </authorList>
    </citation>
    <scope>NUCLEOTIDE SEQUENCE [LARGE SCALE GENOMIC DNA]</scope>
    <source>
        <strain evidence="1 3">TUM18999</strain>
        <strain evidence="2 4">TUM20286</strain>
    </source>
</reference>
<dbReference type="KEGG" id="ptw:TUM18999_22790"/>